<evidence type="ECO:0000256" key="1">
    <source>
        <dbReference type="SAM" id="Phobius"/>
    </source>
</evidence>
<keyword evidence="3" id="KW-0378">Hydrolase</keyword>
<name>A0A6I6JX31_9BACT</name>
<gene>
    <name evidence="3" type="ORF">GM418_29735</name>
</gene>
<dbReference type="GO" id="GO:0004519">
    <property type="term" value="F:endonuclease activity"/>
    <property type="evidence" value="ECO:0007669"/>
    <property type="project" value="UniProtKB-KW"/>
</dbReference>
<dbReference type="AlphaFoldDB" id="A0A6I6JX31"/>
<dbReference type="GO" id="GO:0004527">
    <property type="term" value="F:exonuclease activity"/>
    <property type="evidence" value="ECO:0007669"/>
    <property type="project" value="UniProtKB-KW"/>
</dbReference>
<dbReference type="Pfam" id="PF03372">
    <property type="entry name" value="Exo_endo_phos"/>
    <property type="match status" value="1"/>
</dbReference>
<keyword evidence="4" id="KW-1185">Reference proteome</keyword>
<keyword evidence="3" id="KW-0255">Endonuclease</keyword>
<keyword evidence="1" id="KW-0812">Transmembrane</keyword>
<keyword evidence="1" id="KW-0472">Membrane</keyword>
<dbReference type="RefSeq" id="WP_158871822.1">
    <property type="nucleotide sequence ID" value="NZ_CP046401.1"/>
</dbReference>
<evidence type="ECO:0000313" key="3">
    <source>
        <dbReference type="EMBL" id="QGY47696.1"/>
    </source>
</evidence>
<reference evidence="3 4" key="1">
    <citation type="submission" date="2019-11" db="EMBL/GenBank/DDBJ databases">
        <authorList>
            <person name="Zheng R.K."/>
            <person name="Sun C.M."/>
        </authorList>
    </citation>
    <scope>NUCLEOTIDE SEQUENCE [LARGE SCALE GENOMIC DNA]</scope>
    <source>
        <strain evidence="3 4">WC007</strain>
    </source>
</reference>
<dbReference type="Gene3D" id="3.60.10.10">
    <property type="entry name" value="Endonuclease/exonuclease/phosphatase"/>
    <property type="match status" value="1"/>
</dbReference>
<keyword evidence="3" id="KW-0540">Nuclease</keyword>
<evidence type="ECO:0000313" key="4">
    <source>
        <dbReference type="Proteomes" id="UP000428260"/>
    </source>
</evidence>
<dbReference type="InterPro" id="IPR036691">
    <property type="entry name" value="Endo/exonu/phosph_ase_sf"/>
</dbReference>
<keyword evidence="3" id="KW-0269">Exonuclease</keyword>
<sequence>METTIIKYIFVIIALVLFIATYLPLINNKYWFFRFFDFGRRQIFILLLLLFVINLLFNIQLNLLIDIVIIALLALALLTQLYYLAPYIVIFSKKQRNKQLDENSIEIISVNVLMGNRNYPSLIRLIKKQRPHILLTMETDEKWDKALSEIESMYPNFKKIPLNNTYGMSLYSTLKVNKIDVHYFISKERPAIEAHLQTKGLRNFVFWGVHPPPPSPTEEETSKKRDNELVIIAKQIRDCNQPVIVAGDFNATCWSKIARLFARISNLKDARKKRGFYSTFPAKPFFLRIPIDLFYHSKNVIVNKLTTLKYFGSDHLPFYIQCEITNT</sequence>
<accession>A0A6I6JX31</accession>
<proteinExistence type="predicted"/>
<dbReference type="KEGG" id="mcos:GM418_29735"/>
<dbReference type="EMBL" id="CP046401">
    <property type="protein sequence ID" value="QGY47696.1"/>
    <property type="molecule type" value="Genomic_DNA"/>
</dbReference>
<dbReference type="SUPFAM" id="SSF56219">
    <property type="entry name" value="DNase I-like"/>
    <property type="match status" value="1"/>
</dbReference>
<dbReference type="Proteomes" id="UP000428260">
    <property type="component" value="Chromosome"/>
</dbReference>
<keyword evidence="1" id="KW-1133">Transmembrane helix</keyword>
<evidence type="ECO:0000259" key="2">
    <source>
        <dbReference type="Pfam" id="PF03372"/>
    </source>
</evidence>
<organism evidence="3 4">
    <name type="scientific">Maribellus comscasis</name>
    <dbReference type="NCBI Taxonomy" id="2681766"/>
    <lineage>
        <taxon>Bacteria</taxon>
        <taxon>Pseudomonadati</taxon>
        <taxon>Bacteroidota</taxon>
        <taxon>Bacteroidia</taxon>
        <taxon>Marinilabiliales</taxon>
        <taxon>Prolixibacteraceae</taxon>
        <taxon>Maribellus</taxon>
    </lineage>
</organism>
<feature type="transmembrane region" description="Helical" evidence="1">
    <location>
        <begin position="67"/>
        <end position="90"/>
    </location>
</feature>
<feature type="domain" description="Endonuclease/exonuclease/phosphatase" evidence="2">
    <location>
        <begin position="109"/>
        <end position="315"/>
    </location>
</feature>
<dbReference type="InterPro" id="IPR005135">
    <property type="entry name" value="Endo/exonuclease/phosphatase"/>
</dbReference>
<feature type="transmembrane region" description="Helical" evidence="1">
    <location>
        <begin position="43"/>
        <end position="61"/>
    </location>
</feature>
<protein>
    <submittedName>
        <fullName evidence="3">Endonuclease/exonuclease/phosphatase family protein</fullName>
    </submittedName>
</protein>
<feature type="transmembrane region" description="Helical" evidence="1">
    <location>
        <begin position="6"/>
        <end position="23"/>
    </location>
</feature>